<dbReference type="AlphaFoldDB" id="A0AAV0HJF2"/>
<evidence type="ECO:0000256" key="1">
    <source>
        <dbReference type="SAM" id="MobiDB-lite"/>
    </source>
</evidence>
<gene>
    <name evidence="4" type="ORF">LITE_LOCUS4632</name>
</gene>
<feature type="region of interest" description="Disordered" evidence="1">
    <location>
        <begin position="113"/>
        <end position="132"/>
    </location>
</feature>
<dbReference type="Pfam" id="PF10551">
    <property type="entry name" value="MULE"/>
    <property type="match status" value="1"/>
</dbReference>
<feature type="domain" description="MULE transposase" evidence="2">
    <location>
        <begin position="487"/>
        <end position="557"/>
    </location>
</feature>
<protein>
    <recommendedName>
        <fullName evidence="6">Transposase</fullName>
    </recommendedName>
</protein>
<proteinExistence type="predicted"/>
<dbReference type="Proteomes" id="UP001154282">
    <property type="component" value="Unassembled WGS sequence"/>
</dbReference>
<dbReference type="Pfam" id="PF26130">
    <property type="entry name" value="PB1-like"/>
    <property type="match status" value="1"/>
</dbReference>
<evidence type="ECO:0008006" key="6">
    <source>
        <dbReference type="Google" id="ProtNLM"/>
    </source>
</evidence>
<dbReference type="PANTHER" id="PTHR31973">
    <property type="entry name" value="POLYPROTEIN, PUTATIVE-RELATED"/>
    <property type="match status" value="1"/>
</dbReference>
<organism evidence="4 5">
    <name type="scientific">Linum tenue</name>
    <dbReference type="NCBI Taxonomy" id="586396"/>
    <lineage>
        <taxon>Eukaryota</taxon>
        <taxon>Viridiplantae</taxon>
        <taxon>Streptophyta</taxon>
        <taxon>Embryophyta</taxon>
        <taxon>Tracheophyta</taxon>
        <taxon>Spermatophyta</taxon>
        <taxon>Magnoliopsida</taxon>
        <taxon>eudicotyledons</taxon>
        <taxon>Gunneridae</taxon>
        <taxon>Pentapetalae</taxon>
        <taxon>rosids</taxon>
        <taxon>fabids</taxon>
        <taxon>Malpighiales</taxon>
        <taxon>Linaceae</taxon>
        <taxon>Linum</taxon>
    </lineage>
</organism>
<feature type="compositionally biased region" description="Basic and acidic residues" evidence="1">
    <location>
        <begin position="246"/>
        <end position="256"/>
    </location>
</feature>
<comment type="caution">
    <text evidence="4">The sequence shown here is derived from an EMBL/GenBank/DDBJ whole genome shotgun (WGS) entry which is preliminary data.</text>
</comment>
<evidence type="ECO:0000313" key="4">
    <source>
        <dbReference type="EMBL" id="CAI0385048.1"/>
    </source>
</evidence>
<dbReference type="InterPro" id="IPR058594">
    <property type="entry name" value="PB1-like_dom_pln"/>
</dbReference>
<feature type="domain" description="PB1-like" evidence="3">
    <location>
        <begin position="4"/>
        <end position="103"/>
    </location>
</feature>
<accession>A0AAV0HJF2</accession>
<evidence type="ECO:0000313" key="5">
    <source>
        <dbReference type="Proteomes" id="UP001154282"/>
    </source>
</evidence>
<feature type="region of interest" description="Disordered" evidence="1">
    <location>
        <begin position="185"/>
        <end position="260"/>
    </location>
</feature>
<feature type="compositionally biased region" description="Low complexity" evidence="1">
    <location>
        <begin position="196"/>
        <end position="205"/>
    </location>
</feature>
<dbReference type="EMBL" id="CAMGYJ010000002">
    <property type="protein sequence ID" value="CAI0385048.1"/>
    <property type="molecule type" value="Genomic_DNA"/>
</dbReference>
<dbReference type="PANTHER" id="PTHR31973:SF187">
    <property type="entry name" value="MUTATOR TRANSPOSASE MUDRA PROTEIN"/>
    <property type="match status" value="1"/>
</dbReference>
<dbReference type="InterPro" id="IPR018289">
    <property type="entry name" value="MULE_transposase_dom"/>
</dbReference>
<name>A0AAV0HJF2_9ROSI</name>
<keyword evidence="5" id="KW-1185">Reference proteome</keyword>
<evidence type="ECO:0000259" key="2">
    <source>
        <dbReference type="Pfam" id="PF10551"/>
    </source>
</evidence>
<sequence>MCRMEDPIELILCHGGFMDMTGAVPKYVGGDEAVVNMVVDVLSYFELTKTLIEDLEYVSVERLWYLTPGKSMATGLHEIHSDAEVMNGLLPCVAKGQVRVYFEATKDLGDDGFMGDNYGHEHDGSDEDGENSAVPEFVRVGEEDDAQTSDEEYHEIRQKVRNRRQNYRAQIQDSGEEVDQVVLEEDEGSENGGQNVSGSEEQNVGSGNGGQNVSGSEEQNVDSGNGGNQPSQAGEDDANSGGSMETEYRGSEDSAHVRGNIGEQDNVAKFDKSVLYDPKCDHKALKFVPCMRFKSPEQFKAAVMRQSIVIGADIRWVRSSDFRKEVVCAQRKEFRCGWRVYASWFRKHEAFMVKGVGTAHSCPRSLHIRAEGQRWIAEEFIETFRANQGWDVGLIAAEIKRKYNLVVSNQTCYRARLEARRMLYGSLEEDFAQIRSYIGHLLKVDPQGSFLLEVDVDPGCDKVFFKRLYIGFSSLSKGFLAGCRPFFCLDGCFLKGEVQGMLLAAVGKDGNNHMFPIAWAIVESENKSSWIWFINALQNQLGTADGSGFTIVSDQQKVTTYFTYYDYLNT</sequence>
<reference evidence="4" key="1">
    <citation type="submission" date="2022-08" db="EMBL/GenBank/DDBJ databases">
        <authorList>
            <person name="Gutierrez-Valencia J."/>
        </authorList>
    </citation>
    <scope>NUCLEOTIDE SEQUENCE</scope>
</reference>
<evidence type="ECO:0000259" key="3">
    <source>
        <dbReference type="Pfam" id="PF26130"/>
    </source>
</evidence>